<keyword evidence="3 5" id="KW-1133">Transmembrane helix</keyword>
<evidence type="ECO:0000259" key="6">
    <source>
        <dbReference type="Pfam" id="PF06305"/>
    </source>
</evidence>
<evidence type="ECO:0000256" key="2">
    <source>
        <dbReference type="ARBA" id="ARBA00022692"/>
    </source>
</evidence>
<feature type="domain" description="Lipopolysaccharide assembly protein A" evidence="6">
    <location>
        <begin position="23"/>
        <end position="80"/>
    </location>
</feature>
<evidence type="ECO:0000313" key="8">
    <source>
        <dbReference type="Proteomes" id="UP000243719"/>
    </source>
</evidence>
<keyword evidence="4 5" id="KW-0472">Membrane</keyword>
<evidence type="ECO:0000256" key="1">
    <source>
        <dbReference type="ARBA" id="ARBA00022475"/>
    </source>
</evidence>
<evidence type="ECO:0000256" key="4">
    <source>
        <dbReference type="ARBA" id="ARBA00023136"/>
    </source>
</evidence>
<dbReference type="Proteomes" id="UP000243719">
    <property type="component" value="Unassembled WGS sequence"/>
</dbReference>
<reference evidence="8" key="1">
    <citation type="submission" date="2016-09" db="EMBL/GenBank/DDBJ databases">
        <authorList>
            <person name="Varghese N."/>
            <person name="Submissions S."/>
        </authorList>
    </citation>
    <scope>NUCLEOTIDE SEQUENCE [LARGE SCALE GENOMIC DNA]</scope>
    <source>
        <strain evidence="8">JS23</strain>
    </source>
</reference>
<name>A0A1H2PV05_9BURK</name>
<dbReference type="RefSeq" id="WP_091912717.1">
    <property type="nucleotide sequence ID" value="NZ_FNLO01000015.1"/>
</dbReference>
<evidence type="ECO:0000256" key="5">
    <source>
        <dbReference type="SAM" id="Phobius"/>
    </source>
</evidence>
<feature type="transmembrane region" description="Helical" evidence="5">
    <location>
        <begin position="42"/>
        <end position="65"/>
    </location>
</feature>
<keyword evidence="8" id="KW-1185">Reference proteome</keyword>
<dbReference type="InterPro" id="IPR010445">
    <property type="entry name" value="LapA_dom"/>
</dbReference>
<dbReference type="EMBL" id="FNLO01000015">
    <property type="protein sequence ID" value="SDV51091.1"/>
    <property type="molecule type" value="Genomic_DNA"/>
</dbReference>
<dbReference type="GO" id="GO:0005886">
    <property type="term" value="C:plasma membrane"/>
    <property type="evidence" value="ECO:0007669"/>
    <property type="project" value="InterPro"/>
</dbReference>
<protein>
    <submittedName>
        <fullName evidence="7">Uncharacterized integral membrane protein</fullName>
    </submittedName>
</protein>
<sequence>MKFVVWLLRIIIFIVLLVLALANTQPAELHVFADYVWHAPLILIALAFFVVGMVAGLLAAVPAVLRLRRESARLRRELRARDTVAVEPPPIPPIM</sequence>
<proteinExistence type="predicted"/>
<keyword evidence="2 5" id="KW-0812">Transmembrane</keyword>
<dbReference type="Pfam" id="PF06305">
    <property type="entry name" value="LapA_dom"/>
    <property type="match status" value="1"/>
</dbReference>
<keyword evidence="1" id="KW-1003">Cell membrane</keyword>
<dbReference type="AlphaFoldDB" id="A0A1H2PV05"/>
<accession>A0A1H2PV05</accession>
<dbReference type="STRING" id="1770053.SAMN05216551_11513"/>
<evidence type="ECO:0000256" key="3">
    <source>
        <dbReference type="ARBA" id="ARBA00022989"/>
    </source>
</evidence>
<organism evidence="7 8">
    <name type="scientific">Chitinasiproducens palmae</name>
    <dbReference type="NCBI Taxonomy" id="1770053"/>
    <lineage>
        <taxon>Bacteria</taxon>
        <taxon>Pseudomonadati</taxon>
        <taxon>Pseudomonadota</taxon>
        <taxon>Betaproteobacteria</taxon>
        <taxon>Burkholderiales</taxon>
        <taxon>Burkholderiaceae</taxon>
        <taxon>Chitinasiproducens</taxon>
    </lineage>
</organism>
<gene>
    <name evidence="7" type="ORF">SAMN05216551_11513</name>
</gene>
<evidence type="ECO:0000313" key="7">
    <source>
        <dbReference type="EMBL" id="SDV51091.1"/>
    </source>
</evidence>